<dbReference type="Proteomes" id="UP000530660">
    <property type="component" value="Unassembled WGS sequence"/>
</dbReference>
<reference evidence="3 4" key="1">
    <citation type="journal article" date="2020" name="J. Phycol.">
        <title>Comparative genome analysis reveals Cyanidiococcus gen. nov., a new extremophilic red algal genus sister to Cyanidioschyzon (Cyanidioschyzonaceae, Rhodophyta).</title>
        <authorList>
            <person name="Liu S.-L."/>
            <person name="Chiang Y.-R."/>
            <person name="Yoon H.S."/>
            <person name="Fu H.-Y."/>
        </authorList>
    </citation>
    <scope>NUCLEOTIDE SEQUENCE [LARGE SCALE GENOMIC DNA]</scope>
    <source>
        <strain evidence="3 4">THAL066</strain>
    </source>
</reference>
<accession>A0A7J7IEG7</accession>
<keyword evidence="4" id="KW-1185">Reference proteome</keyword>
<dbReference type="EMBL" id="VWRR01000016">
    <property type="protein sequence ID" value="KAF6001130.1"/>
    <property type="molecule type" value="Genomic_DNA"/>
</dbReference>
<gene>
    <name evidence="3" type="ORF">F1559_003342</name>
</gene>
<keyword evidence="1" id="KW-0175">Coiled coil</keyword>
<comment type="caution">
    <text evidence="3">The sequence shown here is derived from an EMBL/GenBank/DDBJ whole genome shotgun (WGS) entry which is preliminary data.</text>
</comment>
<proteinExistence type="predicted"/>
<name>A0A7J7IEG7_9RHOD</name>
<evidence type="ECO:0000313" key="4">
    <source>
        <dbReference type="Proteomes" id="UP000530660"/>
    </source>
</evidence>
<organism evidence="3 4">
    <name type="scientific">Cyanidiococcus yangmingshanensis</name>
    <dbReference type="NCBI Taxonomy" id="2690220"/>
    <lineage>
        <taxon>Eukaryota</taxon>
        <taxon>Rhodophyta</taxon>
        <taxon>Bangiophyceae</taxon>
        <taxon>Cyanidiales</taxon>
        <taxon>Cyanidiaceae</taxon>
        <taxon>Cyanidiococcus</taxon>
    </lineage>
</organism>
<feature type="region of interest" description="Disordered" evidence="2">
    <location>
        <begin position="145"/>
        <end position="236"/>
    </location>
</feature>
<dbReference type="AlphaFoldDB" id="A0A7J7IEG7"/>
<feature type="coiled-coil region" evidence="1">
    <location>
        <begin position="112"/>
        <end position="139"/>
    </location>
</feature>
<feature type="region of interest" description="Disordered" evidence="2">
    <location>
        <begin position="1"/>
        <end position="35"/>
    </location>
</feature>
<evidence type="ECO:0000313" key="3">
    <source>
        <dbReference type="EMBL" id="KAF6001130.1"/>
    </source>
</evidence>
<protein>
    <submittedName>
        <fullName evidence="3">Uncharacterized protein</fullName>
    </submittedName>
</protein>
<evidence type="ECO:0000256" key="1">
    <source>
        <dbReference type="SAM" id="Coils"/>
    </source>
</evidence>
<feature type="compositionally biased region" description="Acidic residues" evidence="2">
    <location>
        <begin position="188"/>
        <end position="198"/>
    </location>
</feature>
<evidence type="ECO:0000256" key="2">
    <source>
        <dbReference type="SAM" id="MobiDB-lite"/>
    </source>
</evidence>
<sequence length="300" mass="34029">MSKAGGQTSGRDAQPFSPANSGNEKNTGATSASAPPATIDWEALRLEIQTLRDDILFWREEARMFREEALSLRRLHKGRMGQRLAMRRPCRTGKPEIIPRPAQDKLSSQADEQAWEKELRTLEHRLERMMTTVNRLVQARMHNLDDTHSGSGIEAESRAPVEHPSLPQAPQKHNALNWLTGSPTADELGADTGDDPDDTQVSREVVRLLRTRHHHRRRVEAPAPAKQPTEAADSNQYPPLAEEYRLPLRQSWQNAILRQVEETQRVIAATQKRLERERAAFLRRTHAQPVPRLSDDDLTA</sequence>
<feature type="compositionally biased region" description="Polar residues" evidence="2">
    <location>
        <begin position="1"/>
        <end position="28"/>
    </location>
</feature>
<feature type="compositionally biased region" description="Basic residues" evidence="2">
    <location>
        <begin position="209"/>
        <end position="218"/>
    </location>
</feature>
<feature type="region of interest" description="Disordered" evidence="2">
    <location>
        <begin position="280"/>
        <end position="300"/>
    </location>
</feature>